<dbReference type="AlphaFoldDB" id="A0A383A0M6"/>
<organism evidence="1">
    <name type="scientific">marine metagenome</name>
    <dbReference type="NCBI Taxonomy" id="408172"/>
    <lineage>
        <taxon>unclassified sequences</taxon>
        <taxon>metagenomes</taxon>
        <taxon>ecological metagenomes</taxon>
    </lineage>
</organism>
<protein>
    <submittedName>
        <fullName evidence="1">Uncharacterized protein</fullName>
    </submittedName>
</protein>
<feature type="non-terminal residue" evidence="1">
    <location>
        <position position="1"/>
    </location>
</feature>
<gene>
    <name evidence="1" type="ORF">METZ01_LOCUS454320</name>
</gene>
<accession>A0A383A0M6</accession>
<name>A0A383A0M6_9ZZZZ</name>
<reference evidence="1" key="1">
    <citation type="submission" date="2018-05" db="EMBL/GenBank/DDBJ databases">
        <authorList>
            <person name="Lanie J.A."/>
            <person name="Ng W.-L."/>
            <person name="Kazmierczak K.M."/>
            <person name="Andrzejewski T.M."/>
            <person name="Davidsen T.M."/>
            <person name="Wayne K.J."/>
            <person name="Tettelin H."/>
            <person name="Glass J.I."/>
            <person name="Rusch D."/>
            <person name="Podicherti R."/>
            <person name="Tsui H.-C.T."/>
            <person name="Winkler M.E."/>
        </authorList>
    </citation>
    <scope>NUCLEOTIDE SEQUENCE</scope>
</reference>
<dbReference type="EMBL" id="UINC01188313">
    <property type="protein sequence ID" value="SVE01466.1"/>
    <property type="molecule type" value="Genomic_DNA"/>
</dbReference>
<proteinExistence type="predicted"/>
<sequence length="225" mass="26361">KNPDILPTDDIKRIDEILDISWRILKTRFIKSRYVISREAPFQHYFAHIISTIGDTYCITRSEKFMVDLEEKLEVKNNNDEVKKNYIDITCGFSRGGKNSQEKTAIELKFKTKKQGASNDGKNNVFQDIERLEKTINEPSFGQGRFYMITDHQAYVNESTRGGLGTEFTTHDGAETPANHEFYYPESKSKQNVKVNLKNSYLFEWEKIDKKSDKKEDWYFLELKV</sequence>
<evidence type="ECO:0000313" key="1">
    <source>
        <dbReference type="EMBL" id="SVE01466.1"/>
    </source>
</evidence>